<sequence length="586" mass="66587">MNMKQLYTVPRERNSERVKKLCYLYVQKSDSDARNQPRDAVFNVEVGAQVEHRGTQANRMEVAHTSRKAFEGSLMRNSSPGEEVSLGISTLTLTPLIPESPPVRRSQPISITSNRSKGGEFLSPSVSPIPNPFPELCSLPHSSLLNSSLPSESSDKCLIKVYGEDNSSRSVLVSRQATAREVCHLLVQSAHCSDQENWALLEHFPTLGLERCLEDHEIVLEVQATWSPKVKTRFMFSKNYAKYEVFNKQTCFFPEAMVSDSTDTMKRMTSQEFIQKLMTSETSPQIQGFLYLKGYSKKFWKKVYFTLRRSGLYRSTKVSKKDPRHLQYTADLDVSNVYKVVDGCKLYGAPTDFNFCIKPNRNQGLVKNLKILCAETEQIRTIWMSAFRLFKYKKQLQSNFQLSKLALRSAEGSKPTDSKPNSEDSLVAMDFSGKAGGRVIENPTEAQSAEQEEGQAWRKREALRCCQSNMNSEPWTSSVHKTHPWFHGGLSRKEAERLIEKQGLADGVFLVRRSHLHENCFVLSLCYELKVKHCIVVPVQRNGKMYYSIDDGVTLFIDLLQLVEFYQINKGTLPVCLKCPCICVAL</sequence>
<dbReference type="PROSITE" id="PS50003">
    <property type="entry name" value="PH_DOMAIN"/>
    <property type="match status" value="1"/>
</dbReference>
<dbReference type="Gene3D" id="3.30.505.10">
    <property type="entry name" value="SH2 domain"/>
    <property type="match status" value="1"/>
</dbReference>
<reference evidence="11 12" key="1">
    <citation type="submission" date="2021-06" db="EMBL/GenBank/DDBJ databases">
        <authorList>
            <person name="Palmer J.M."/>
        </authorList>
    </citation>
    <scope>NUCLEOTIDE SEQUENCE [LARGE SCALE GENOMIC DNA]</scope>
    <source>
        <strain evidence="11 12">AS_MEX2019</strain>
        <tissue evidence="11">Muscle</tissue>
    </source>
</reference>
<dbReference type="EMBL" id="JAHRIP010009429">
    <property type="protein sequence ID" value="MEQ2282449.1"/>
    <property type="molecule type" value="Genomic_DNA"/>
</dbReference>
<dbReference type="InterPro" id="IPR000980">
    <property type="entry name" value="SH2"/>
</dbReference>
<dbReference type="InterPro" id="IPR000159">
    <property type="entry name" value="RA_dom"/>
</dbReference>
<evidence type="ECO:0000256" key="1">
    <source>
        <dbReference type="ARBA" id="ARBA00004496"/>
    </source>
</evidence>
<dbReference type="PRINTS" id="PR00401">
    <property type="entry name" value="SH2DOMAIN"/>
</dbReference>
<feature type="region of interest" description="Disordered" evidence="7">
    <location>
        <begin position="97"/>
        <end position="122"/>
    </location>
</feature>
<evidence type="ECO:0000259" key="9">
    <source>
        <dbReference type="PROSITE" id="PS50003"/>
    </source>
</evidence>
<dbReference type="SMART" id="SM00314">
    <property type="entry name" value="RA"/>
    <property type="match status" value="1"/>
</dbReference>
<keyword evidence="4" id="KW-0597">Phosphoprotein</keyword>
<dbReference type="Gene3D" id="2.30.29.30">
    <property type="entry name" value="Pleckstrin-homology domain (PH domain)/Phosphotyrosine-binding domain (PTB)"/>
    <property type="match status" value="1"/>
</dbReference>
<dbReference type="CDD" id="cd01259">
    <property type="entry name" value="PH_APBB1IP"/>
    <property type="match status" value="1"/>
</dbReference>
<name>A0ABV0XLU5_9TELE</name>
<dbReference type="Proteomes" id="UP001469553">
    <property type="component" value="Unassembled WGS sequence"/>
</dbReference>
<evidence type="ECO:0000256" key="4">
    <source>
        <dbReference type="ARBA" id="ARBA00022553"/>
    </source>
</evidence>
<evidence type="ECO:0000313" key="12">
    <source>
        <dbReference type="Proteomes" id="UP001469553"/>
    </source>
</evidence>
<feature type="domain" description="Ras-associating" evidence="10">
    <location>
        <begin position="155"/>
        <end position="241"/>
    </location>
</feature>
<comment type="similarity">
    <text evidence="2">Belongs to the GRB7/10/14 family.</text>
</comment>
<dbReference type="InterPro" id="IPR001849">
    <property type="entry name" value="PH_domain"/>
</dbReference>
<dbReference type="PANTHER" id="PTHR11243:SF25">
    <property type="entry name" value="GROWTH FACTOR RECEPTOR-BOUND PROTEIN 7"/>
    <property type="match status" value="1"/>
</dbReference>
<evidence type="ECO:0000259" key="10">
    <source>
        <dbReference type="PROSITE" id="PS50200"/>
    </source>
</evidence>
<feature type="domain" description="PH" evidence="9">
    <location>
        <begin position="283"/>
        <end position="392"/>
    </location>
</feature>
<dbReference type="PROSITE" id="PS50001">
    <property type="entry name" value="SH2"/>
    <property type="match status" value="1"/>
</dbReference>
<dbReference type="Pfam" id="PF08947">
    <property type="entry name" value="BPS"/>
    <property type="match status" value="1"/>
</dbReference>
<dbReference type="Pfam" id="PF00169">
    <property type="entry name" value="PH"/>
    <property type="match status" value="1"/>
</dbReference>
<dbReference type="SUPFAM" id="SSF55550">
    <property type="entry name" value="SH2 domain"/>
    <property type="match status" value="1"/>
</dbReference>
<dbReference type="PROSITE" id="PS50200">
    <property type="entry name" value="RA"/>
    <property type="match status" value="1"/>
</dbReference>
<accession>A0ABV0XLU5</accession>
<protein>
    <recommendedName>
        <fullName evidence="13">Growth factor receptor-bound protein 7</fullName>
    </recommendedName>
</protein>
<keyword evidence="12" id="KW-1185">Reference proteome</keyword>
<dbReference type="SMART" id="SM00252">
    <property type="entry name" value="SH2"/>
    <property type="match status" value="1"/>
</dbReference>
<evidence type="ECO:0008006" key="13">
    <source>
        <dbReference type="Google" id="ProtNLM"/>
    </source>
</evidence>
<feature type="domain" description="SH2" evidence="8">
    <location>
        <begin position="485"/>
        <end position="581"/>
    </location>
</feature>
<dbReference type="Gene3D" id="3.10.20.90">
    <property type="entry name" value="Phosphatidylinositol 3-kinase Catalytic Subunit, Chain A, domain 1"/>
    <property type="match status" value="1"/>
</dbReference>
<dbReference type="InterPro" id="IPR011993">
    <property type="entry name" value="PH-like_dom_sf"/>
</dbReference>
<gene>
    <name evidence="11" type="ORF">AMECASPLE_000838</name>
</gene>
<evidence type="ECO:0000256" key="5">
    <source>
        <dbReference type="ARBA" id="ARBA00022999"/>
    </source>
</evidence>
<dbReference type="Pfam" id="PF00017">
    <property type="entry name" value="SH2"/>
    <property type="match status" value="1"/>
</dbReference>
<dbReference type="InterPro" id="IPR015042">
    <property type="entry name" value="BPS-dom"/>
</dbReference>
<dbReference type="SUPFAM" id="SSF54236">
    <property type="entry name" value="Ubiquitin-like"/>
    <property type="match status" value="1"/>
</dbReference>
<keyword evidence="3" id="KW-0963">Cytoplasm</keyword>
<evidence type="ECO:0000256" key="3">
    <source>
        <dbReference type="ARBA" id="ARBA00022490"/>
    </source>
</evidence>
<dbReference type="InterPro" id="IPR029071">
    <property type="entry name" value="Ubiquitin-like_domsf"/>
</dbReference>
<dbReference type="InterPro" id="IPR039665">
    <property type="entry name" value="PH_APBB1IP"/>
</dbReference>
<dbReference type="Pfam" id="PF21989">
    <property type="entry name" value="RA_2"/>
    <property type="match status" value="1"/>
</dbReference>
<evidence type="ECO:0000313" key="11">
    <source>
        <dbReference type="EMBL" id="MEQ2282449.1"/>
    </source>
</evidence>
<evidence type="ECO:0000256" key="2">
    <source>
        <dbReference type="ARBA" id="ARBA00006708"/>
    </source>
</evidence>
<comment type="caution">
    <text evidence="11">The sequence shown here is derived from an EMBL/GenBank/DDBJ whole genome shotgun (WGS) entry which is preliminary data.</text>
</comment>
<dbReference type="SUPFAM" id="SSF50729">
    <property type="entry name" value="PH domain-like"/>
    <property type="match status" value="1"/>
</dbReference>
<dbReference type="InterPro" id="IPR036860">
    <property type="entry name" value="SH2_dom_sf"/>
</dbReference>
<keyword evidence="5 6" id="KW-0727">SH2 domain</keyword>
<dbReference type="PANTHER" id="PTHR11243">
    <property type="entry name" value="GROWTH FACTOR RECEPTOR-BOUND PROTEIN"/>
    <property type="match status" value="1"/>
</dbReference>
<evidence type="ECO:0000259" key="8">
    <source>
        <dbReference type="PROSITE" id="PS50001"/>
    </source>
</evidence>
<dbReference type="SMART" id="SM00233">
    <property type="entry name" value="PH"/>
    <property type="match status" value="1"/>
</dbReference>
<dbReference type="InterPro" id="IPR039664">
    <property type="entry name" value="GRB/APBB1IP"/>
</dbReference>
<organism evidence="11 12">
    <name type="scientific">Ameca splendens</name>
    <dbReference type="NCBI Taxonomy" id="208324"/>
    <lineage>
        <taxon>Eukaryota</taxon>
        <taxon>Metazoa</taxon>
        <taxon>Chordata</taxon>
        <taxon>Craniata</taxon>
        <taxon>Vertebrata</taxon>
        <taxon>Euteleostomi</taxon>
        <taxon>Actinopterygii</taxon>
        <taxon>Neopterygii</taxon>
        <taxon>Teleostei</taxon>
        <taxon>Neoteleostei</taxon>
        <taxon>Acanthomorphata</taxon>
        <taxon>Ovalentaria</taxon>
        <taxon>Atherinomorphae</taxon>
        <taxon>Cyprinodontiformes</taxon>
        <taxon>Goodeidae</taxon>
        <taxon>Ameca</taxon>
    </lineage>
</organism>
<evidence type="ECO:0000256" key="6">
    <source>
        <dbReference type="PROSITE-ProRule" id="PRU00191"/>
    </source>
</evidence>
<comment type="subcellular location">
    <subcellularLocation>
        <location evidence="1">Cytoplasm</location>
    </subcellularLocation>
</comment>
<proteinExistence type="inferred from homology"/>
<feature type="compositionally biased region" description="Polar residues" evidence="7">
    <location>
        <begin position="107"/>
        <end position="116"/>
    </location>
</feature>
<evidence type="ECO:0000256" key="7">
    <source>
        <dbReference type="SAM" id="MobiDB-lite"/>
    </source>
</evidence>